<dbReference type="AlphaFoldDB" id="A0A9P8A458"/>
<feature type="region of interest" description="Disordered" evidence="5">
    <location>
        <begin position="72"/>
        <end position="95"/>
    </location>
</feature>
<keyword evidence="1" id="KW-0808">Transferase</keyword>
<proteinExistence type="predicted"/>
<dbReference type="Pfam" id="PF00069">
    <property type="entry name" value="Pkinase"/>
    <property type="match status" value="3"/>
</dbReference>
<dbReference type="SUPFAM" id="SSF56112">
    <property type="entry name" value="Protein kinase-like (PK-like)"/>
    <property type="match status" value="2"/>
</dbReference>
<keyword evidence="2" id="KW-0547">Nucleotide-binding</keyword>
<evidence type="ECO:0000256" key="1">
    <source>
        <dbReference type="ARBA" id="ARBA00022679"/>
    </source>
</evidence>
<evidence type="ECO:0000256" key="2">
    <source>
        <dbReference type="ARBA" id="ARBA00022741"/>
    </source>
</evidence>
<reference evidence="7" key="1">
    <citation type="submission" date="2021-07" db="EMBL/GenBank/DDBJ databases">
        <title>Draft genome of Mortierella alpina, strain LL118, isolated from an aspen leaf litter sample.</title>
        <authorList>
            <person name="Yang S."/>
            <person name="Vinatzer B.A."/>
        </authorList>
    </citation>
    <scope>NUCLEOTIDE SEQUENCE</scope>
    <source>
        <strain evidence="7">LL118</strain>
    </source>
</reference>
<dbReference type="PANTHER" id="PTHR48016:SF48">
    <property type="entry name" value="SERINE_THREONINE-PROTEIN KINASE BCK1_SLK1_SSP31"/>
    <property type="match status" value="1"/>
</dbReference>
<feature type="region of interest" description="Disordered" evidence="5">
    <location>
        <begin position="234"/>
        <end position="273"/>
    </location>
</feature>
<evidence type="ECO:0000313" key="7">
    <source>
        <dbReference type="EMBL" id="KAG9322500.1"/>
    </source>
</evidence>
<feature type="region of interest" description="Disordered" evidence="5">
    <location>
        <begin position="499"/>
        <end position="527"/>
    </location>
</feature>
<evidence type="ECO:0000256" key="4">
    <source>
        <dbReference type="ARBA" id="ARBA00022840"/>
    </source>
</evidence>
<dbReference type="InterPro" id="IPR050538">
    <property type="entry name" value="MAP_kinase_kinase_kinase"/>
</dbReference>
<comment type="caution">
    <text evidence="7">The sequence shown here is derived from an EMBL/GenBank/DDBJ whole genome shotgun (WGS) entry which is preliminary data.</text>
</comment>
<feature type="domain" description="Protein kinase" evidence="6">
    <location>
        <begin position="875"/>
        <end position="1139"/>
    </location>
</feature>
<dbReference type="Gene3D" id="1.10.510.10">
    <property type="entry name" value="Transferase(Phosphotransferase) domain 1"/>
    <property type="match status" value="2"/>
</dbReference>
<feature type="region of interest" description="Disordered" evidence="5">
    <location>
        <begin position="132"/>
        <end position="151"/>
    </location>
</feature>
<dbReference type="PROSITE" id="PS50011">
    <property type="entry name" value="PROTEIN_KINASE_DOM"/>
    <property type="match status" value="2"/>
</dbReference>
<feature type="compositionally biased region" description="Polar residues" evidence="5">
    <location>
        <begin position="72"/>
        <end position="82"/>
    </location>
</feature>
<dbReference type="Gene3D" id="3.30.200.20">
    <property type="entry name" value="Phosphorylase Kinase, domain 1"/>
    <property type="match status" value="1"/>
</dbReference>
<dbReference type="SMART" id="SM00220">
    <property type="entry name" value="S_TKc"/>
    <property type="match status" value="2"/>
</dbReference>
<accession>A0A9P8A458</accession>
<evidence type="ECO:0000313" key="8">
    <source>
        <dbReference type="Proteomes" id="UP000717515"/>
    </source>
</evidence>
<keyword evidence="4" id="KW-0067">ATP-binding</keyword>
<keyword evidence="3" id="KW-0418">Kinase</keyword>
<dbReference type="PANTHER" id="PTHR48016">
    <property type="entry name" value="MAP KINASE KINASE KINASE SSK2-RELATED-RELATED"/>
    <property type="match status" value="1"/>
</dbReference>
<name>A0A9P8A458_MORAP</name>
<dbReference type="GO" id="GO:0005524">
    <property type="term" value="F:ATP binding"/>
    <property type="evidence" value="ECO:0007669"/>
    <property type="project" value="UniProtKB-KW"/>
</dbReference>
<gene>
    <name evidence="7" type="ORF">KVV02_006663</name>
</gene>
<evidence type="ECO:0000256" key="5">
    <source>
        <dbReference type="SAM" id="MobiDB-lite"/>
    </source>
</evidence>
<dbReference type="Proteomes" id="UP000717515">
    <property type="component" value="Unassembled WGS sequence"/>
</dbReference>
<dbReference type="EMBL" id="JAIFTL010000143">
    <property type="protein sequence ID" value="KAG9322500.1"/>
    <property type="molecule type" value="Genomic_DNA"/>
</dbReference>
<protein>
    <recommendedName>
        <fullName evidence="6">Protein kinase domain-containing protein</fullName>
    </recommendedName>
</protein>
<evidence type="ECO:0000259" key="6">
    <source>
        <dbReference type="PROSITE" id="PS50011"/>
    </source>
</evidence>
<evidence type="ECO:0000256" key="3">
    <source>
        <dbReference type="ARBA" id="ARBA00022777"/>
    </source>
</evidence>
<dbReference type="GO" id="GO:0004672">
    <property type="term" value="F:protein kinase activity"/>
    <property type="evidence" value="ECO:0007669"/>
    <property type="project" value="InterPro"/>
</dbReference>
<dbReference type="GO" id="GO:0000165">
    <property type="term" value="P:MAPK cascade"/>
    <property type="evidence" value="ECO:0007669"/>
    <property type="project" value="UniProtKB-ARBA"/>
</dbReference>
<feature type="compositionally biased region" description="Low complexity" evidence="5">
    <location>
        <begin position="256"/>
        <end position="266"/>
    </location>
</feature>
<feature type="domain" description="Protein kinase" evidence="6">
    <location>
        <begin position="278"/>
        <end position="641"/>
    </location>
</feature>
<organism evidence="7 8">
    <name type="scientific">Mortierella alpina</name>
    <name type="common">Oleaginous fungus</name>
    <name type="synonym">Mortierella renispora</name>
    <dbReference type="NCBI Taxonomy" id="64518"/>
    <lineage>
        <taxon>Eukaryota</taxon>
        <taxon>Fungi</taxon>
        <taxon>Fungi incertae sedis</taxon>
        <taxon>Mucoromycota</taxon>
        <taxon>Mortierellomycotina</taxon>
        <taxon>Mortierellomycetes</taxon>
        <taxon>Mortierellales</taxon>
        <taxon>Mortierellaceae</taxon>
        <taxon>Mortierella</taxon>
    </lineage>
</organism>
<feature type="compositionally biased region" description="Polar residues" evidence="5">
    <location>
        <begin position="506"/>
        <end position="523"/>
    </location>
</feature>
<dbReference type="InterPro" id="IPR011009">
    <property type="entry name" value="Kinase-like_dom_sf"/>
</dbReference>
<dbReference type="InterPro" id="IPR000719">
    <property type="entry name" value="Prot_kinase_dom"/>
</dbReference>
<sequence>MPPSLPRRTKGQGNINISTALVSFAHEEVHVQQHEDSYVFSSTSRSLEQNGGSTTGATLSEQWHEAPKRNLTPITTNFSNPCPSEHACSSSPPSPTSLSLSSISSFTITPHRDTNADSNLIHITNVMEPRLQQQRPSNDHKQNCTNQQRHSSHHGQACCSVPLTQHASTAALPLVDRNFHAYAPSVKVREQWQQQRHAAHYLSQVRQERDLRSQDFPHVRSMKQGCGNISATCSMESRGHEPNQPANPCIKRENSESNTGSSSISTAPKDQPGPAARFEILERLGYGSSGTSVFKAKDRNDGFKTVAIKKIPLSAMSDPAPLLSVNGTAQDDIDYFVSWIVDHCCEKIEVLSHGDLADPSDERGVSKVEFVSPPIRRRQSISNGLEQIVKCLGCHRNDTELWLSLEYCGGGSVADLIRLSEGPLTDPEIGWVMNQVLQGLAYLHTQDHVHGDIKASNIMLTLDGHVKLGGSGAIMNHREGAGERKRRRRSINMLEFPASWLAPESNPGSPTSPTENDTQNSRNPGIDRMSHRTLEASAAMDIWALGVACIELSQGRPPRPETPILATFGQRRQPPIDAGLTSWEAAANNVGWNAGWNYHIKAHDTEDFGMSEEMRQFVARCLTPDPEARPTAHELLKDPFITRHSTVKQELLSRIKRMVDFVDHCASISSECLPDTSLTLSPLKASHMIDLKLEEEKIGPYLIPMVRPRVDSVYDASSFFDESGLPMPPPVANSINPSSPIWKHQRISHPIVQQAMKCDQARYVTFRHSRTPSLATILENHLEEQVLWAEEEGVNIGYCDDVMEDYRGAGLTVGHGRLEDIKTQPMVTICSSPDPIATTTMSASTRQEPAFIAYDPRGPAAALSPSFGAIKTFQYLKGDLISHGSFSKVYRAFNLDTCEMIAIKQVDLPQTLAERNDQLKTSVEVLFSEMEVLKDLDHENIVQYLGFAQNEEAASIFLEYVSGGSIESCLKRSGPFPEAVIRSFTRQILLGLEYIHSKKIVHRNIKAANVLVDEQGICKISDFGISKKNAQSQGGYDENVGSLQGSIFWMAPEMVTSKAYGAKVDIWSFGCLLLEMFTGQQPWKGYAPQQALFTIGSDNAHPPIPDMISGEGQRFLDRCFISDANQRPTATELLQDAFAVPPVNFNFNDYIEGKITD</sequence>